<dbReference type="Proteomes" id="UP000753802">
    <property type="component" value="Unassembled WGS sequence"/>
</dbReference>
<dbReference type="RefSeq" id="WP_161817166.1">
    <property type="nucleotide sequence ID" value="NZ_JAACJS010000002.1"/>
</dbReference>
<protein>
    <recommendedName>
        <fullName evidence="3">50S ribosomal protein L29</fullName>
    </recommendedName>
</protein>
<reference evidence="1 2" key="1">
    <citation type="submission" date="2020-01" db="EMBL/GenBank/DDBJ databases">
        <title>Genome analysis.</title>
        <authorList>
            <person name="Wu S."/>
            <person name="Wang G."/>
        </authorList>
    </citation>
    <scope>NUCLEOTIDE SEQUENCE [LARGE SCALE GENOMIC DNA]</scope>
    <source>
        <strain evidence="1 2">SYL130</strain>
    </source>
</reference>
<proteinExistence type="predicted"/>
<evidence type="ECO:0000313" key="2">
    <source>
        <dbReference type="Proteomes" id="UP000753802"/>
    </source>
</evidence>
<comment type="caution">
    <text evidence="1">The sequence shown here is derived from an EMBL/GenBank/DDBJ whole genome shotgun (WGS) entry which is preliminary data.</text>
</comment>
<sequence>MSENNNILNEPDQNAYFEKAELDQLRDALKRTYAERFNMMAELMKMNLMFRKAKITHKPLNATGQA</sequence>
<name>A0ABW9ZP58_9BACT</name>
<dbReference type="EMBL" id="JAACJS010000002">
    <property type="protein sequence ID" value="NCI48858.1"/>
    <property type="molecule type" value="Genomic_DNA"/>
</dbReference>
<organism evidence="1 2">
    <name type="scientific">Sediminibacterium roseum</name>
    <dbReference type="NCBI Taxonomy" id="1978412"/>
    <lineage>
        <taxon>Bacteria</taxon>
        <taxon>Pseudomonadati</taxon>
        <taxon>Bacteroidota</taxon>
        <taxon>Chitinophagia</taxon>
        <taxon>Chitinophagales</taxon>
        <taxon>Chitinophagaceae</taxon>
        <taxon>Sediminibacterium</taxon>
    </lineage>
</organism>
<evidence type="ECO:0008006" key="3">
    <source>
        <dbReference type="Google" id="ProtNLM"/>
    </source>
</evidence>
<keyword evidence="2" id="KW-1185">Reference proteome</keyword>
<accession>A0ABW9ZP58</accession>
<evidence type="ECO:0000313" key="1">
    <source>
        <dbReference type="EMBL" id="NCI48858.1"/>
    </source>
</evidence>
<gene>
    <name evidence="1" type="ORF">GWC95_02920</name>
</gene>